<dbReference type="EMBL" id="JACTNZ010000003">
    <property type="protein sequence ID" value="KAG5559111.1"/>
    <property type="molecule type" value="Genomic_DNA"/>
</dbReference>
<sequence>MLSCVAGNVSAATLRRLASSRLVCILVGNDALTMLNTISFINCTERFLLH</sequence>
<keyword evidence="2" id="KW-1185">Reference proteome</keyword>
<reference evidence="1" key="1">
    <citation type="submission" date="2020-08" db="EMBL/GenBank/DDBJ databases">
        <title>Plant Genome Project.</title>
        <authorList>
            <person name="Zhang R.-G."/>
        </authorList>
    </citation>
    <scope>NUCLEOTIDE SEQUENCE</scope>
    <source>
        <strain evidence="1">WSP0</strain>
        <tissue evidence="1">Leaf</tissue>
    </source>
</reference>
<accession>A0AAV6L354</accession>
<evidence type="ECO:0000313" key="2">
    <source>
        <dbReference type="Proteomes" id="UP000823749"/>
    </source>
</evidence>
<dbReference type="Proteomes" id="UP000823749">
    <property type="component" value="Chromosome 3"/>
</dbReference>
<comment type="caution">
    <text evidence="1">The sequence shown here is derived from an EMBL/GenBank/DDBJ whole genome shotgun (WGS) entry which is preliminary data.</text>
</comment>
<dbReference type="AlphaFoldDB" id="A0AAV6L354"/>
<gene>
    <name evidence="1" type="ORF">RHGRI_008883</name>
</gene>
<evidence type="ECO:0000313" key="1">
    <source>
        <dbReference type="EMBL" id="KAG5559111.1"/>
    </source>
</evidence>
<protein>
    <submittedName>
        <fullName evidence="1">Uncharacterized protein</fullName>
    </submittedName>
</protein>
<name>A0AAV6L354_9ERIC</name>
<organism evidence="1 2">
    <name type="scientific">Rhododendron griersonianum</name>
    <dbReference type="NCBI Taxonomy" id="479676"/>
    <lineage>
        <taxon>Eukaryota</taxon>
        <taxon>Viridiplantae</taxon>
        <taxon>Streptophyta</taxon>
        <taxon>Embryophyta</taxon>
        <taxon>Tracheophyta</taxon>
        <taxon>Spermatophyta</taxon>
        <taxon>Magnoliopsida</taxon>
        <taxon>eudicotyledons</taxon>
        <taxon>Gunneridae</taxon>
        <taxon>Pentapetalae</taxon>
        <taxon>asterids</taxon>
        <taxon>Ericales</taxon>
        <taxon>Ericaceae</taxon>
        <taxon>Ericoideae</taxon>
        <taxon>Rhodoreae</taxon>
        <taxon>Rhododendron</taxon>
    </lineage>
</organism>
<proteinExistence type="predicted"/>